<evidence type="ECO:0000313" key="3">
    <source>
        <dbReference type="Proteomes" id="UP000075359"/>
    </source>
</evidence>
<comment type="caution">
    <text evidence="2">The sequence shown here is derived from an EMBL/GenBank/DDBJ whole genome shotgun (WGS) entry which is preliminary data.</text>
</comment>
<keyword evidence="1" id="KW-0175">Coiled coil</keyword>
<accession>A0A151CJD0</accession>
<dbReference type="OrthoDB" id="5347874at2"/>
<keyword evidence="3" id="KW-1185">Reference proteome</keyword>
<gene>
    <name evidence="2" type="ORF">AS592_10530</name>
</gene>
<organism evidence="2 3">
    <name type="scientific">Sulfurovum riftiae</name>
    <dbReference type="NCBI Taxonomy" id="1630136"/>
    <lineage>
        <taxon>Bacteria</taxon>
        <taxon>Pseudomonadati</taxon>
        <taxon>Campylobacterota</taxon>
        <taxon>Epsilonproteobacteria</taxon>
        <taxon>Campylobacterales</taxon>
        <taxon>Sulfurovaceae</taxon>
        <taxon>Sulfurovum</taxon>
    </lineage>
</organism>
<sequence length="190" mass="21612">MKTTRYQFETTVQSATEKTVEWLKEEFRSILESDRDYTRKADYIGFSVLSIDQRIQSIDEEIKELQQLKKQLKTAKEIVLQTGAEIFLEYGIDKIDGAGISSITYTGATTSDKSRLVIDNTEPLIEAGLYKKVVDEELVKQFYTSDQYAQVIQANAHIEVISTPKPAKIRINKRRGSGNNTDYSITEEVA</sequence>
<dbReference type="EMBL" id="LNKT01000001">
    <property type="protein sequence ID" value="KYJ87534.1"/>
    <property type="molecule type" value="Genomic_DNA"/>
</dbReference>
<evidence type="ECO:0000256" key="1">
    <source>
        <dbReference type="SAM" id="Coils"/>
    </source>
</evidence>
<reference evidence="2 3" key="1">
    <citation type="submission" date="2015-11" db="EMBL/GenBank/DDBJ databases">
        <title>Draft genome of Sulfurovum riftiae 1812E, a member of the Epsilonproteobacteria isolated from the tube of the deep-sea hydrothermal vent tubewom Riftia pachyptila.</title>
        <authorList>
            <person name="Vetriani C."/>
            <person name="Giovannelli D."/>
        </authorList>
    </citation>
    <scope>NUCLEOTIDE SEQUENCE [LARGE SCALE GENOMIC DNA]</scope>
    <source>
        <strain evidence="2 3">1812E</strain>
    </source>
</reference>
<proteinExistence type="predicted"/>
<dbReference type="Proteomes" id="UP000075359">
    <property type="component" value="Unassembled WGS sequence"/>
</dbReference>
<dbReference type="AlphaFoldDB" id="A0A151CJD0"/>
<evidence type="ECO:0000313" key="2">
    <source>
        <dbReference type="EMBL" id="KYJ87534.1"/>
    </source>
</evidence>
<dbReference type="RefSeq" id="WP_067328447.1">
    <property type="nucleotide sequence ID" value="NZ_LNKT01000001.1"/>
</dbReference>
<feature type="coiled-coil region" evidence="1">
    <location>
        <begin position="48"/>
        <end position="85"/>
    </location>
</feature>
<name>A0A151CJD0_9BACT</name>
<protein>
    <submittedName>
        <fullName evidence="2">Uncharacterized protein</fullName>
    </submittedName>
</protein>
<dbReference type="STRING" id="1630136.AS592_10530"/>